<dbReference type="OrthoDB" id="4555951at2759"/>
<evidence type="ECO:0000313" key="1">
    <source>
        <dbReference type="EMBL" id="POS78016.1"/>
    </source>
</evidence>
<proteinExistence type="predicted"/>
<sequence length="67" mass="7552">MPAANNTGACTASMTNPKWTRWNQENPGKKLNPYMKKLACSCRAFSNAGNRTYPNKCICNHDNKHHL</sequence>
<dbReference type="InParanoid" id="A0A2P5I696"/>
<gene>
    <name evidence="1" type="ORF">DHEL01_v203586</name>
</gene>
<evidence type="ECO:0000313" key="2">
    <source>
        <dbReference type="Proteomes" id="UP000094444"/>
    </source>
</evidence>
<dbReference type="Proteomes" id="UP000094444">
    <property type="component" value="Unassembled WGS sequence"/>
</dbReference>
<comment type="caution">
    <text evidence="1">The sequence shown here is derived from an EMBL/GenBank/DDBJ whole genome shotgun (WGS) entry which is preliminary data.</text>
</comment>
<keyword evidence="2" id="KW-1185">Reference proteome</keyword>
<name>A0A2P5I696_DIAHE</name>
<dbReference type="AlphaFoldDB" id="A0A2P5I696"/>
<organism evidence="1 2">
    <name type="scientific">Diaporthe helianthi</name>
    <dbReference type="NCBI Taxonomy" id="158607"/>
    <lineage>
        <taxon>Eukaryota</taxon>
        <taxon>Fungi</taxon>
        <taxon>Dikarya</taxon>
        <taxon>Ascomycota</taxon>
        <taxon>Pezizomycotina</taxon>
        <taxon>Sordariomycetes</taxon>
        <taxon>Sordariomycetidae</taxon>
        <taxon>Diaporthales</taxon>
        <taxon>Diaporthaceae</taxon>
        <taxon>Diaporthe</taxon>
    </lineage>
</organism>
<dbReference type="EMBL" id="MAVT02000220">
    <property type="protein sequence ID" value="POS78016.1"/>
    <property type="molecule type" value="Genomic_DNA"/>
</dbReference>
<reference evidence="1" key="1">
    <citation type="submission" date="2017-09" db="EMBL/GenBank/DDBJ databases">
        <title>Polyketide synthases of a Diaporthe helianthi virulent isolate.</title>
        <authorList>
            <person name="Baroncelli R."/>
        </authorList>
    </citation>
    <scope>NUCLEOTIDE SEQUENCE [LARGE SCALE GENOMIC DNA]</scope>
    <source>
        <strain evidence="1">7/96</strain>
    </source>
</reference>
<accession>A0A2P5I696</accession>
<protein>
    <submittedName>
        <fullName evidence="1">Uncharacterized protein</fullName>
    </submittedName>
</protein>